<evidence type="ECO:0000256" key="1">
    <source>
        <dbReference type="ARBA" id="ARBA00003283"/>
    </source>
</evidence>
<keyword evidence="3" id="KW-0229">DNA integration</keyword>
<dbReference type="Gene3D" id="1.10.443.10">
    <property type="entry name" value="Intergrase catalytic core"/>
    <property type="match status" value="1"/>
</dbReference>
<dbReference type="Pfam" id="PF00589">
    <property type="entry name" value="Phage_integrase"/>
    <property type="match status" value="1"/>
</dbReference>
<dbReference type="InterPro" id="IPR010998">
    <property type="entry name" value="Integrase_recombinase_N"/>
</dbReference>
<dbReference type="InterPro" id="IPR002104">
    <property type="entry name" value="Integrase_catalytic"/>
</dbReference>
<dbReference type="Proteomes" id="UP000245488">
    <property type="component" value="Chromosome"/>
</dbReference>
<keyword evidence="5" id="KW-0233">DNA recombination</keyword>
<dbReference type="PROSITE" id="PS51898">
    <property type="entry name" value="TYR_RECOMBINASE"/>
    <property type="match status" value="1"/>
</dbReference>
<name>A0A317G4Z4_BUTFI</name>
<evidence type="ECO:0000256" key="4">
    <source>
        <dbReference type="ARBA" id="ARBA00023125"/>
    </source>
</evidence>
<evidence type="ECO:0000259" key="6">
    <source>
        <dbReference type="PROSITE" id="PS51898"/>
    </source>
</evidence>
<evidence type="ECO:0000313" key="8">
    <source>
        <dbReference type="Proteomes" id="UP000245488"/>
    </source>
</evidence>
<dbReference type="SUPFAM" id="SSF56349">
    <property type="entry name" value="DNA breaking-rejoining enzymes"/>
    <property type="match status" value="1"/>
</dbReference>
<protein>
    <recommendedName>
        <fullName evidence="6">Tyr recombinase domain-containing protein</fullName>
    </recommendedName>
</protein>
<dbReference type="RefSeq" id="WP_110074104.1">
    <property type="nucleotide sequence ID" value="NZ_CM009896.1"/>
</dbReference>
<dbReference type="GO" id="GO:0003677">
    <property type="term" value="F:DNA binding"/>
    <property type="evidence" value="ECO:0007669"/>
    <property type="project" value="UniProtKB-KW"/>
</dbReference>
<comment type="function">
    <text evidence="1">Site-specific tyrosine recombinase, which acts by catalyzing the cutting and rejoining of the recombining DNA molecules.</text>
</comment>
<dbReference type="GO" id="GO:0006310">
    <property type="term" value="P:DNA recombination"/>
    <property type="evidence" value="ECO:0007669"/>
    <property type="project" value="UniProtKB-KW"/>
</dbReference>
<dbReference type="InterPro" id="IPR013762">
    <property type="entry name" value="Integrase-like_cat_sf"/>
</dbReference>
<dbReference type="InterPro" id="IPR004107">
    <property type="entry name" value="Integrase_SAM-like_N"/>
</dbReference>
<dbReference type="PANTHER" id="PTHR30349:SF41">
    <property type="entry name" value="INTEGRASE_RECOMBINASE PROTEIN MJ0367-RELATED"/>
    <property type="match status" value="1"/>
</dbReference>
<dbReference type="GO" id="GO:0015074">
    <property type="term" value="P:DNA integration"/>
    <property type="evidence" value="ECO:0007669"/>
    <property type="project" value="UniProtKB-KW"/>
</dbReference>
<organism evidence="7 8">
    <name type="scientific">Butyrivibrio fibrisolvens</name>
    <dbReference type="NCBI Taxonomy" id="831"/>
    <lineage>
        <taxon>Bacteria</taxon>
        <taxon>Bacillati</taxon>
        <taxon>Bacillota</taxon>
        <taxon>Clostridia</taxon>
        <taxon>Lachnospirales</taxon>
        <taxon>Lachnospiraceae</taxon>
        <taxon>Butyrivibrio</taxon>
    </lineage>
</organism>
<reference evidence="7 8" key="1">
    <citation type="submission" date="2017-09" db="EMBL/GenBank/DDBJ databases">
        <title>High-quality draft genome sequence of Butyrivibrio fibrisolvens INBov1, isolated from cow rumen.</title>
        <authorList>
            <person name="Rodriguez Hernaez J."/>
            <person name="Rivarola M."/>
            <person name="Paniego N."/>
            <person name="Cravero S."/>
            <person name="Ceron Cucchi M."/>
            <person name="Martinez M.C."/>
        </authorList>
    </citation>
    <scope>NUCLEOTIDE SEQUENCE [LARGE SCALE GENOMIC DNA]</scope>
    <source>
        <strain evidence="7 8">INBov1</strain>
    </source>
</reference>
<dbReference type="InterPro" id="IPR050090">
    <property type="entry name" value="Tyrosine_recombinase_XerCD"/>
</dbReference>
<keyword evidence="4" id="KW-0238">DNA-binding</keyword>
<feature type="domain" description="Tyr recombinase" evidence="6">
    <location>
        <begin position="215"/>
        <end position="403"/>
    </location>
</feature>
<accession>A0A317G4Z4</accession>
<evidence type="ECO:0000256" key="3">
    <source>
        <dbReference type="ARBA" id="ARBA00022908"/>
    </source>
</evidence>
<comment type="caution">
    <text evidence="7">The sequence shown here is derived from an EMBL/GenBank/DDBJ whole genome shotgun (WGS) entry which is preliminary data.</text>
</comment>
<evidence type="ECO:0000313" key="7">
    <source>
        <dbReference type="EMBL" id="PWT29125.1"/>
    </source>
</evidence>
<comment type="similarity">
    <text evidence="2">Belongs to the 'phage' integrase family.</text>
</comment>
<evidence type="ECO:0000256" key="5">
    <source>
        <dbReference type="ARBA" id="ARBA00023172"/>
    </source>
</evidence>
<dbReference type="InterPro" id="IPR011010">
    <property type="entry name" value="DNA_brk_join_enz"/>
</dbReference>
<keyword evidence="8" id="KW-1185">Reference proteome</keyword>
<dbReference type="EMBL" id="NXNG01000001">
    <property type="protein sequence ID" value="PWT29125.1"/>
    <property type="molecule type" value="Genomic_DNA"/>
</dbReference>
<gene>
    <name evidence="7" type="ORF">CPT75_19440</name>
</gene>
<proteinExistence type="inferred from homology"/>
<evidence type="ECO:0000256" key="2">
    <source>
        <dbReference type="ARBA" id="ARBA00008857"/>
    </source>
</evidence>
<dbReference type="Pfam" id="PF02899">
    <property type="entry name" value="Phage_int_SAM_1"/>
    <property type="match status" value="1"/>
</dbReference>
<dbReference type="Gene3D" id="1.10.150.130">
    <property type="match status" value="1"/>
</dbReference>
<dbReference type="AlphaFoldDB" id="A0A317G4Z4"/>
<sequence length="411" mass="47293">MTFEEITSGLRQLLSDNNYNPATIKFYEREWSKIHSYLTETYGDSMFDMERGLAYLENKYNFQTKYNDGTLSQQRVQLLRVVHMLEDYRLHQVLTRRYYASKNPIQLNGHYSDLHAKYTETLARSDMSKSTTEHYTTISREFMDYLSQKSIASAADIGIDTCNGYLKTLAGYSFKTVEQKVCSLRHFLRFLYDNGYISCDIAAEIHMPAISKKAKIPSAWSADDLKKMINVIDRNSPIGKRDYAMILLACILGLRISDIKNLHFSNFDWENKQLSLVQHKTHKPLTLPLPDAVGWAVIDYIKNGRPKYFESDIVFLKHMPPFDPIADNDHLEQRIVFHMNKAGIRRDKNKHSGFHSLRHSVGSMLLDMGTPLPVITTILGHSDMDVTGNYLKTDLQKLAECVLTPEGDAHE</sequence>
<dbReference type="PANTHER" id="PTHR30349">
    <property type="entry name" value="PHAGE INTEGRASE-RELATED"/>
    <property type="match status" value="1"/>
</dbReference>
<dbReference type="CDD" id="cd01188">
    <property type="entry name" value="INT_RitA_C_like"/>
    <property type="match status" value="1"/>
</dbReference>